<dbReference type="SUPFAM" id="SSF56954">
    <property type="entry name" value="Outer membrane efflux proteins (OEP)"/>
    <property type="match status" value="1"/>
</dbReference>
<dbReference type="STRING" id="983917.RGE_38180"/>
<keyword evidence="2" id="KW-1134">Transmembrane beta strand</keyword>
<evidence type="ECO:0000256" key="6">
    <source>
        <dbReference type="SAM" id="SignalP"/>
    </source>
</evidence>
<keyword evidence="8" id="KW-1185">Reference proteome</keyword>
<evidence type="ECO:0000256" key="3">
    <source>
        <dbReference type="ARBA" id="ARBA00022692"/>
    </source>
</evidence>
<feature type="signal peptide" evidence="6">
    <location>
        <begin position="1"/>
        <end position="30"/>
    </location>
</feature>
<comment type="subcellular location">
    <subcellularLocation>
        <location evidence="1">Cell outer membrane</location>
    </subcellularLocation>
</comment>
<feature type="chain" id="PRO_5003628526" evidence="6">
    <location>
        <begin position="31"/>
        <end position="508"/>
    </location>
</feature>
<dbReference type="RefSeq" id="WP_014430011.1">
    <property type="nucleotide sequence ID" value="NC_017075.1"/>
</dbReference>
<name>I0HVX0_RUBGI</name>
<keyword evidence="6" id="KW-0732">Signal</keyword>
<dbReference type="eggNOG" id="COG1538">
    <property type="taxonomic scope" value="Bacteria"/>
</dbReference>
<dbReference type="GO" id="GO:0015288">
    <property type="term" value="F:porin activity"/>
    <property type="evidence" value="ECO:0007669"/>
    <property type="project" value="TreeGrafter"/>
</dbReference>
<protein>
    <submittedName>
        <fullName evidence="7">Outer membrane efflux protein</fullName>
    </submittedName>
</protein>
<dbReference type="AlphaFoldDB" id="I0HVX0"/>
<dbReference type="Gene3D" id="1.20.1600.10">
    <property type="entry name" value="Outer membrane efflux proteins (OEP)"/>
    <property type="match status" value="1"/>
</dbReference>
<reference evidence="7 8" key="1">
    <citation type="journal article" date="2012" name="J. Bacteriol.">
        <title>Complete genome sequence of phototrophic betaproteobacterium Rubrivivax gelatinosus IL144.</title>
        <authorList>
            <person name="Nagashima S."/>
            <person name="Kamimura A."/>
            <person name="Shimizu T."/>
            <person name="Nakamura-isaki S."/>
            <person name="Aono E."/>
            <person name="Sakamoto K."/>
            <person name="Ichikawa N."/>
            <person name="Nakazawa H."/>
            <person name="Sekine M."/>
            <person name="Yamazaki S."/>
            <person name="Fujita N."/>
            <person name="Shimada K."/>
            <person name="Hanada S."/>
            <person name="Nagashima K.V.P."/>
        </authorList>
    </citation>
    <scope>NUCLEOTIDE SEQUENCE [LARGE SCALE GENOMIC DNA]</scope>
    <source>
        <strain evidence="8">NBRC 100245 / IL144</strain>
    </source>
</reference>
<dbReference type="InterPro" id="IPR051906">
    <property type="entry name" value="TolC-like"/>
</dbReference>
<organism evidence="7 8">
    <name type="scientific">Rubrivivax gelatinosus (strain NBRC 100245 / IL144)</name>
    <dbReference type="NCBI Taxonomy" id="983917"/>
    <lineage>
        <taxon>Bacteria</taxon>
        <taxon>Pseudomonadati</taxon>
        <taxon>Pseudomonadota</taxon>
        <taxon>Betaproteobacteria</taxon>
        <taxon>Burkholderiales</taxon>
        <taxon>Sphaerotilaceae</taxon>
        <taxon>Rubrivivax</taxon>
    </lineage>
</organism>
<dbReference type="PATRIC" id="fig|983917.3.peg.3727"/>
<accession>I0HVX0</accession>
<gene>
    <name evidence="7" type="ordered locus">RGE_38180</name>
</gene>
<keyword evidence="3" id="KW-0812">Transmembrane</keyword>
<dbReference type="HOGENOM" id="CLU_023283_0_0_4"/>
<evidence type="ECO:0000313" key="7">
    <source>
        <dbReference type="EMBL" id="BAL97157.1"/>
    </source>
</evidence>
<dbReference type="PANTHER" id="PTHR30026:SF20">
    <property type="entry name" value="OUTER MEMBRANE PROTEIN TOLC"/>
    <property type="match status" value="1"/>
</dbReference>
<evidence type="ECO:0000256" key="5">
    <source>
        <dbReference type="ARBA" id="ARBA00023237"/>
    </source>
</evidence>
<keyword evidence="5" id="KW-0998">Cell outer membrane</keyword>
<evidence type="ECO:0000313" key="8">
    <source>
        <dbReference type="Proteomes" id="UP000007883"/>
    </source>
</evidence>
<dbReference type="GO" id="GO:0009279">
    <property type="term" value="C:cell outer membrane"/>
    <property type="evidence" value="ECO:0007669"/>
    <property type="project" value="UniProtKB-SubCell"/>
</dbReference>
<proteinExistence type="predicted"/>
<dbReference type="Proteomes" id="UP000007883">
    <property type="component" value="Chromosome"/>
</dbReference>
<dbReference type="GO" id="GO:0015562">
    <property type="term" value="F:efflux transmembrane transporter activity"/>
    <property type="evidence" value="ECO:0007669"/>
    <property type="project" value="InterPro"/>
</dbReference>
<evidence type="ECO:0000256" key="1">
    <source>
        <dbReference type="ARBA" id="ARBA00004442"/>
    </source>
</evidence>
<keyword evidence="4" id="KW-0472">Membrane</keyword>
<dbReference type="KEGG" id="rge:RGE_38180"/>
<dbReference type="GO" id="GO:1990281">
    <property type="term" value="C:efflux pump complex"/>
    <property type="evidence" value="ECO:0007669"/>
    <property type="project" value="TreeGrafter"/>
</dbReference>
<evidence type="ECO:0000256" key="4">
    <source>
        <dbReference type="ARBA" id="ARBA00023136"/>
    </source>
</evidence>
<evidence type="ECO:0000256" key="2">
    <source>
        <dbReference type="ARBA" id="ARBA00022452"/>
    </source>
</evidence>
<sequence>MTAPATAAPRRRPRLPARTLTALAAGSVLAGCAVQPVPMTSDEARAALAEQRSVMFADQPALEAPLTLEEAAARTLKYNLDHRVKLMEQALSQRQLDLASFDLLPKLAADAGYSWRSNERASSSRDLVTGEQSLVPSTSSERVHDTAGLTLSWNVLDFGVSYYGAKQQADRVLVMRERRRKVVHQLMQQLRQAYWQAVGAQQVEGKIQPLLEMTRSALADSRRIEREKLLPPLEALNYQRQLLELVRQLEAVRDELAQAKPRLAAMMNVAPSLPFTLAAPEALPLPRLAVEPAAMEETALLQRPEMVEAGYQERISLLETKKALARVLPGVSIELGAQYDNDSYLVNNSWRETGLRVSWNLLNLLNYGNIRDAAQAQHEIARQQRLALSMAVLTQVHIAYRDLQGRQRQYELADELNQVDQGILEHTRNAAAASAQGQLAAIRAQAGAVMSELRLYQSYGALQNAYGQMLMTLGQDPLPDTLPAHDLATLRAAFAERERQAQPAQKQP</sequence>
<dbReference type="PANTHER" id="PTHR30026">
    <property type="entry name" value="OUTER MEMBRANE PROTEIN TOLC"/>
    <property type="match status" value="1"/>
</dbReference>
<dbReference type="EMBL" id="AP012320">
    <property type="protein sequence ID" value="BAL97157.1"/>
    <property type="molecule type" value="Genomic_DNA"/>
</dbReference>